<comment type="caution">
    <text evidence="1">The sequence shown here is derived from an EMBL/GenBank/DDBJ whole genome shotgun (WGS) entry which is preliminary data.</text>
</comment>
<dbReference type="Proteomes" id="UP000001338">
    <property type="component" value="Unassembled WGS sequence"/>
</dbReference>
<evidence type="ECO:0000313" key="2">
    <source>
        <dbReference type="Proteomes" id="UP000001338"/>
    </source>
</evidence>
<name>A0A828Z7V9_9LEPT</name>
<dbReference type="EMBL" id="AFLV02000017">
    <property type="protein sequence ID" value="EKR65507.1"/>
    <property type="molecule type" value="Genomic_DNA"/>
</dbReference>
<accession>A0A828Z7V9</accession>
<sequence>MGQTLRAFSKTLKENCKSSYNFVKPKHLFFIGVRRSSTSTKSFDRILNRLFVVKPGRESSLYS</sequence>
<protein>
    <submittedName>
        <fullName evidence="1">Uncharacterized protein</fullName>
    </submittedName>
</protein>
<reference evidence="1 2" key="1">
    <citation type="submission" date="2012-10" db="EMBL/GenBank/DDBJ databases">
        <authorList>
            <person name="Harkins D.M."/>
            <person name="Durkin A.S."/>
            <person name="Brinkac L.M."/>
            <person name="Haft D.H."/>
            <person name="Selengut J.D."/>
            <person name="Sanka R."/>
            <person name="DePew J."/>
            <person name="Purushe J."/>
            <person name="Whelen A.C."/>
            <person name="Vinetz J.M."/>
            <person name="Sutton G.G."/>
            <person name="Nierman W.C."/>
            <person name="Fouts D.E."/>
        </authorList>
    </citation>
    <scope>NUCLEOTIDE SEQUENCE [LARGE SCALE GENOMIC DNA]</scope>
    <source>
        <strain evidence="1 2">2006001853</strain>
    </source>
</reference>
<proteinExistence type="predicted"/>
<evidence type="ECO:0000313" key="1">
    <source>
        <dbReference type="EMBL" id="EKR65507.1"/>
    </source>
</evidence>
<dbReference type="AlphaFoldDB" id="A0A828Z7V9"/>
<gene>
    <name evidence="1" type="ORF">LEP1GSC036_2848</name>
</gene>
<organism evidence="1 2">
    <name type="scientific">Leptospira weilii str. 2006001853</name>
    <dbReference type="NCBI Taxonomy" id="1001589"/>
    <lineage>
        <taxon>Bacteria</taxon>
        <taxon>Pseudomonadati</taxon>
        <taxon>Spirochaetota</taxon>
        <taxon>Spirochaetia</taxon>
        <taxon>Leptospirales</taxon>
        <taxon>Leptospiraceae</taxon>
        <taxon>Leptospira</taxon>
    </lineage>
</organism>